<reference evidence="3 4" key="1">
    <citation type="submission" date="2018-09" db="EMBL/GenBank/DDBJ databases">
        <title>Genome Sequence of Paenibacillus lautus Strain E7593-69, Azo Dye-Degrading Bacteria, Isolated from Commercial Tattoo Inks.</title>
        <authorList>
            <person name="Nho S.W."/>
            <person name="Kim S.-J."/>
            <person name="Kweon O."/>
            <person name="Cerniglia C.E."/>
        </authorList>
    </citation>
    <scope>NUCLEOTIDE SEQUENCE [LARGE SCALE GENOMIC DNA]</scope>
    <source>
        <strain evidence="3 4">E7593-69</strain>
    </source>
</reference>
<evidence type="ECO:0000256" key="1">
    <source>
        <dbReference type="SAM" id="Coils"/>
    </source>
</evidence>
<accession>A0A385THU4</accession>
<gene>
    <name evidence="3" type="ORF">D5F53_07025</name>
</gene>
<feature type="coiled-coil region" evidence="1">
    <location>
        <begin position="40"/>
        <end position="86"/>
    </location>
</feature>
<feature type="compositionally biased region" description="Low complexity" evidence="2">
    <location>
        <begin position="1"/>
        <end position="16"/>
    </location>
</feature>
<dbReference type="KEGG" id="plw:D5F53_07025"/>
<feature type="region of interest" description="Disordered" evidence="2">
    <location>
        <begin position="1"/>
        <end position="37"/>
    </location>
</feature>
<organism evidence="3 4">
    <name type="scientific">Paenibacillus lautus</name>
    <name type="common">Bacillus lautus</name>
    <dbReference type="NCBI Taxonomy" id="1401"/>
    <lineage>
        <taxon>Bacteria</taxon>
        <taxon>Bacillati</taxon>
        <taxon>Bacillota</taxon>
        <taxon>Bacilli</taxon>
        <taxon>Bacillales</taxon>
        <taxon>Paenibacillaceae</taxon>
        <taxon>Paenibacillus</taxon>
    </lineage>
</organism>
<dbReference type="AlphaFoldDB" id="A0A385THU4"/>
<keyword evidence="4" id="KW-1185">Reference proteome</keyword>
<evidence type="ECO:0000256" key="2">
    <source>
        <dbReference type="SAM" id="MobiDB-lite"/>
    </source>
</evidence>
<name>A0A385THU4_PAELA</name>
<protein>
    <submittedName>
        <fullName evidence="3">Uncharacterized protein</fullName>
    </submittedName>
</protein>
<evidence type="ECO:0000313" key="3">
    <source>
        <dbReference type="EMBL" id="AYB43051.1"/>
    </source>
</evidence>
<dbReference type="RefSeq" id="WP_119847093.1">
    <property type="nucleotide sequence ID" value="NZ_CP032412.1"/>
</dbReference>
<dbReference type="EMBL" id="CP032412">
    <property type="protein sequence ID" value="AYB43051.1"/>
    <property type="molecule type" value="Genomic_DNA"/>
</dbReference>
<dbReference type="Proteomes" id="UP000266552">
    <property type="component" value="Chromosome"/>
</dbReference>
<keyword evidence="1" id="KW-0175">Coiled coil</keyword>
<sequence>MNSHDSSLHSNSPSNSALDSVEKLHRAVSSAMSHPTEQLIQQAENSLSHTEQAVAQVIEQGNRNAVELAEELLGEEKERLSKLRSAKSK</sequence>
<proteinExistence type="predicted"/>
<evidence type="ECO:0000313" key="4">
    <source>
        <dbReference type="Proteomes" id="UP000266552"/>
    </source>
</evidence>